<dbReference type="eggNOG" id="ENOG5030QG2">
    <property type="taxonomic scope" value="Bacteria"/>
</dbReference>
<feature type="region of interest" description="Disordered" evidence="1">
    <location>
        <begin position="42"/>
        <end position="61"/>
    </location>
</feature>
<evidence type="ECO:0000313" key="2">
    <source>
        <dbReference type="EMBL" id="AFZ11991.1"/>
    </source>
</evidence>
<reference evidence="2 3" key="1">
    <citation type="submission" date="2012-06" db="EMBL/GenBank/DDBJ databases">
        <title>Finished chromosome of genome of Crinalium epipsammum PCC 9333.</title>
        <authorList>
            <consortium name="US DOE Joint Genome Institute"/>
            <person name="Gugger M."/>
            <person name="Coursin T."/>
            <person name="Rippka R."/>
            <person name="Tandeau De Marsac N."/>
            <person name="Huntemann M."/>
            <person name="Wei C.-L."/>
            <person name="Han J."/>
            <person name="Detter J.C."/>
            <person name="Han C."/>
            <person name="Tapia R."/>
            <person name="Davenport K."/>
            <person name="Daligault H."/>
            <person name="Erkkila T."/>
            <person name="Gu W."/>
            <person name="Munk A.C.C."/>
            <person name="Teshima H."/>
            <person name="Xu Y."/>
            <person name="Chain P."/>
            <person name="Chen A."/>
            <person name="Krypides N."/>
            <person name="Mavromatis K."/>
            <person name="Markowitz V."/>
            <person name="Szeto E."/>
            <person name="Ivanova N."/>
            <person name="Mikhailova N."/>
            <person name="Ovchinnikova G."/>
            <person name="Pagani I."/>
            <person name="Pati A."/>
            <person name="Goodwin L."/>
            <person name="Peters L."/>
            <person name="Pitluck S."/>
            <person name="Woyke T."/>
            <person name="Kerfeld C."/>
        </authorList>
    </citation>
    <scope>NUCLEOTIDE SEQUENCE [LARGE SCALE GENOMIC DNA]</scope>
    <source>
        <strain evidence="2 3">PCC 9333</strain>
    </source>
</reference>
<protein>
    <submittedName>
        <fullName evidence="2">Uncharacterized protein</fullName>
    </submittedName>
</protein>
<name>K9VVI8_9CYAN</name>
<organism evidence="2 3">
    <name type="scientific">Crinalium epipsammum PCC 9333</name>
    <dbReference type="NCBI Taxonomy" id="1173022"/>
    <lineage>
        <taxon>Bacteria</taxon>
        <taxon>Bacillati</taxon>
        <taxon>Cyanobacteriota</taxon>
        <taxon>Cyanophyceae</taxon>
        <taxon>Gomontiellales</taxon>
        <taxon>Gomontiellaceae</taxon>
        <taxon>Crinalium</taxon>
    </lineage>
</organism>
<dbReference type="OrthoDB" id="466540at2"/>
<keyword evidence="3" id="KW-1185">Reference proteome</keyword>
<gene>
    <name evidence="2" type="ORF">Cri9333_1080</name>
</gene>
<dbReference type="AlphaFoldDB" id="K9VVI8"/>
<accession>K9VVI8</accession>
<dbReference type="Proteomes" id="UP000010472">
    <property type="component" value="Chromosome"/>
</dbReference>
<feature type="region of interest" description="Disordered" evidence="1">
    <location>
        <begin position="1"/>
        <end position="28"/>
    </location>
</feature>
<dbReference type="HOGENOM" id="CLU_205120_0_0_3"/>
<sequence>MGRKAKLKKIRKETAEHPTSLDLTQADDPTKFVQQLGKQGYNLQQIQRSPELPHQKVDPQI</sequence>
<evidence type="ECO:0000256" key="1">
    <source>
        <dbReference type="SAM" id="MobiDB-lite"/>
    </source>
</evidence>
<proteinExistence type="predicted"/>
<dbReference type="EMBL" id="CP003620">
    <property type="protein sequence ID" value="AFZ11991.1"/>
    <property type="molecule type" value="Genomic_DNA"/>
</dbReference>
<evidence type="ECO:0000313" key="3">
    <source>
        <dbReference type="Proteomes" id="UP000010472"/>
    </source>
</evidence>
<feature type="compositionally biased region" description="Basic and acidic residues" evidence="1">
    <location>
        <begin position="51"/>
        <end position="61"/>
    </location>
</feature>
<dbReference type="KEGG" id="cep:Cri9333_1080"/>
<feature type="compositionally biased region" description="Basic residues" evidence="1">
    <location>
        <begin position="1"/>
        <end position="11"/>
    </location>
</feature>
<dbReference type="RefSeq" id="WP_015202113.1">
    <property type="nucleotide sequence ID" value="NC_019753.1"/>
</dbReference>